<dbReference type="PROSITE" id="PS50103">
    <property type="entry name" value="ZF_C3H1"/>
    <property type="match status" value="1"/>
</dbReference>
<evidence type="ECO:0000256" key="3">
    <source>
        <dbReference type="ARBA" id="ARBA00022771"/>
    </source>
</evidence>
<evidence type="ECO:0000256" key="1">
    <source>
        <dbReference type="ARBA" id="ARBA00022723"/>
    </source>
</evidence>
<dbReference type="Gene3D" id="4.10.1000.10">
    <property type="entry name" value="Zinc finger, CCCH-type"/>
    <property type="match status" value="1"/>
</dbReference>
<evidence type="ECO:0000256" key="6">
    <source>
        <dbReference type="SAM" id="MobiDB-lite"/>
    </source>
</evidence>
<feature type="zinc finger region" description="C3H1-type" evidence="5">
    <location>
        <begin position="211"/>
        <end position="239"/>
    </location>
</feature>
<dbReference type="Pfam" id="PF00642">
    <property type="entry name" value="zf-CCCH"/>
    <property type="match status" value="1"/>
</dbReference>
<dbReference type="EMBL" id="JAAAID010000018">
    <property type="protein sequence ID" value="KAG0024426.1"/>
    <property type="molecule type" value="Genomic_DNA"/>
</dbReference>
<keyword evidence="3 5" id="KW-0863">Zinc-finger</keyword>
<feature type="compositionally biased region" description="Basic and acidic residues" evidence="6">
    <location>
        <begin position="107"/>
        <end position="121"/>
    </location>
</feature>
<gene>
    <name evidence="8" type="primary">ZFP36</name>
    <name evidence="8" type="ORF">BGZ80_003094</name>
</gene>
<dbReference type="GO" id="GO:0003729">
    <property type="term" value="F:mRNA binding"/>
    <property type="evidence" value="ECO:0007669"/>
    <property type="project" value="InterPro"/>
</dbReference>
<keyword evidence="4 5" id="KW-0862">Zinc</keyword>
<sequence length="464" mass="50781">MNSRENIHPYPLTHRHQKEQSVPTHSSYTAPSVIDLFRRLSNPTKLSPEYCSSQDTGMDLVGSVVFSVNPPSPLESDLCADDQESILRTWHTSGPSVEDSLKGGSSEARDKFEPDVMDHGIRTPSSSTETTQSNANIRTITQPSRSAGSLSSLPHANKGEFPGKRSHGGPRRSSSNDTHRKSELYKTELYGDNCQFAHSTQELQHVTRHPRYKTQFCTSFQSQGYCKYNDRCTFIHHPDEARVLLTPAPRESTSEKPTWSNSTSNTSPGSGAITPASGPETNNNERLRAFSDPGIGYTEVLKHSVKTVNATNSVAAAVGAPPQMLQGVPTALSPQTVDAQIGSVGRLNQDPTSFLKPLSKKVISHKSDAITSAVEALGHRLRAPDYTTPIHYLHGTCAPPVAGLDLSPRPATFMPTVTNSTWSNPLCQQDPANPWRETTNADDDEEWASKLAYYISTPQNDFDI</sequence>
<feature type="compositionally biased region" description="Polar residues" evidence="6">
    <location>
        <begin position="422"/>
        <end position="431"/>
    </location>
</feature>
<dbReference type="Proteomes" id="UP000703661">
    <property type="component" value="Unassembled WGS sequence"/>
</dbReference>
<keyword evidence="1 5" id="KW-0479">Metal-binding</keyword>
<organism evidence="8 9">
    <name type="scientific">Entomortierella chlamydospora</name>
    <dbReference type="NCBI Taxonomy" id="101097"/>
    <lineage>
        <taxon>Eukaryota</taxon>
        <taxon>Fungi</taxon>
        <taxon>Fungi incertae sedis</taxon>
        <taxon>Mucoromycota</taxon>
        <taxon>Mortierellomycotina</taxon>
        <taxon>Mortierellomycetes</taxon>
        <taxon>Mortierellales</taxon>
        <taxon>Mortierellaceae</taxon>
        <taxon>Entomortierella</taxon>
    </lineage>
</organism>
<keyword evidence="9" id="KW-1185">Reference proteome</keyword>
<dbReference type="PANTHER" id="PTHR12547">
    <property type="entry name" value="CCCH ZINC FINGER/TIS11-RELATED"/>
    <property type="match status" value="1"/>
</dbReference>
<dbReference type="InterPro" id="IPR045877">
    <property type="entry name" value="ZFP36-like"/>
</dbReference>
<dbReference type="SMART" id="SM00356">
    <property type="entry name" value="ZnF_C3H1"/>
    <property type="match status" value="1"/>
</dbReference>
<feature type="region of interest" description="Disordered" evidence="6">
    <location>
        <begin position="1"/>
        <end position="26"/>
    </location>
</feature>
<evidence type="ECO:0000256" key="4">
    <source>
        <dbReference type="ARBA" id="ARBA00022833"/>
    </source>
</evidence>
<reference evidence="8" key="1">
    <citation type="journal article" date="2020" name="Fungal Divers.">
        <title>Resolving the Mortierellaceae phylogeny through synthesis of multi-gene phylogenetics and phylogenomics.</title>
        <authorList>
            <person name="Vandepol N."/>
            <person name="Liber J."/>
            <person name="Desiro A."/>
            <person name="Na H."/>
            <person name="Kennedy M."/>
            <person name="Barry K."/>
            <person name="Grigoriev I.V."/>
            <person name="Miller A.N."/>
            <person name="O'Donnell K."/>
            <person name="Stajich J.E."/>
            <person name="Bonito G."/>
        </authorList>
    </citation>
    <scope>NUCLEOTIDE SEQUENCE</scope>
    <source>
        <strain evidence="8">NRRL 2769</strain>
    </source>
</reference>
<dbReference type="AlphaFoldDB" id="A0A9P6T4Q1"/>
<feature type="region of interest" description="Disordered" evidence="6">
    <location>
        <begin position="89"/>
        <end position="180"/>
    </location>
</feature>
<evidence type="ECO:0000256" key="2">
    <source>
        <dbReference type="ARBA" id="ARBA00022737"/>
    </source>
</evidence>
<dbReference type="PANTHER" id="PTHR12547:SF18">
    <property type="entry name" value="PROTEIN TIS11"/>
    <property type="match status" value="1"/>
</dbReference>
<feature type="compositionally biased region" description="Low complexity" evidence="6">
    <location>
        <begin position="257"/>
        <end position="271"/>
    </location>
</feature>
<feature type="region of interest" description="Disordered" evidence="6">
    <location>
        <begin position="422"/>
        <end position="442"/>
    </location>
</feature>
<keyword evidence="2" id="KW-0677">Repeat</keyword>
<feature type="region of interest" description="Disordered" evidence="6">
    <location>
        <begin position="248"/>
        <end position="283"/>
    </location>
</feature>
<protein>
    <submittedName>
        <fullName evidence="8">mRNA decay activator protein zfp36</fullName>
    </submittedName>
</protein>
<feature type="domain" description="C3H1-type" evidence="7">
    <location>
        <begin position="211"/>
        <end position="239"/>
    </location>
</feature>
<evidence type="ECO:0000259" key="7">
    <source>
        <dbReference type="PROSITE" id="PS50103"/>
    </source>
</evidence>
<evidence type="ECO:0000256" key="5">
    <source>
        <dbReference type="PROSITE-ProRule" id="PRU00723"/>
    </source>
</evidence>
<evidence type="ECO:0000313" key="9">
    <source>
        <dbReference type="Proteomes" id="UP000703661"/>
    </source>
</evidence>
<dbReference type="SUPFAM" id="SSF90229">
    <property type="entry name" value="CCCH zinc finger"/>
    <property type="match status" value="1"/>
</dbReference>
<dbReference type="InterPro" id="IPR000571">
    <property type="entry name" value="Znf_CCCH"/>
</dbReference>
<accession>A0A9P6T4Q1</accession>
<dbReference type="InterPro" id="IPR036855">
    <property type="entry name" value="Znf_CCCH_sf"/>
</dbReference>
<name>A0A9P6T4Q1_9FUNG</name>
<evidence type="ECO:0000313" key="8">
    <source>
        <dbReference type="EMBL" id="KAG0024426.1"/>
    </source>
</evidence>
<feature type="compositionally biased region" description="Polar residues" evidence="6">
    <location>
        <begin position="123"/>
        <end position="154"/>
    </location>
</feature>
<proteinExistence type="predicted"/>
<comment type="caution">
    <text evidence="8">The sequence shown here is derived from an EMBL/GenBank/DDBJ whole genome shotgun (WGS) entry which is preliminary data.</text>
</comment>
<dbReference type="GO" id="GO:0008270">
    <property type="term" value="F:zinc ion binding"/>
    <property type="evidence" value="ECO:0007669"/>
    <property type="project" value="UniProtKB-KW"/>
</dbReference>